<evidence type="ECO:0000256" key="2">
    <source>
        <dbReference type="ARBA" id="ARBA00006873"/>
    </source>
</evidence>
<keyword evidence="4 17" id="KW-0349">Heme</keyword>
<evidence type="ECO:0000256" key="16">
    <source>
        <dbReference type="PIRSR" id="PIRSR600823-5"/>
    </source>
</evidence>
<dbReference type="GO" id="GO:0042744">
    <property type="term" value="P:hydrogen peroxide catabolic process"/>
    <property type="evidence" value="ECO:0007669"/>
    <property type="project" value="UniProtKB-KW"/>
</dbReference>
<comment type="cofactor">
    <cofactor evidence="14 17">
        <name>heme b</name>
        <dbReference type="ChEBI" id="CHEBI:60344"/>
    </cofactor>
    <text evidence="14 17">Binds 1 heme b (iron(II)-protoporphyrin IX) group per subunit.</text>
</comment>
<dbReference type="InterPro" id="IPR033905">
    <property type="entry name" value="Secretory_peroxidase"/>
</dbReference>
<protein>
    <recommendedName>
        <fullName evidence="17">Peroxidase</fullName>
        <ecNumber evidence="17">1.11.1.7</ecNumber>
    </recommendedName>
</protein>
<feature type="binding site" evidence="13">
    <location>
        <position position="176"/>
    </location>
    <ligand>
        <name>substrate</name>
    </ligand>
</feature>
<proteinExistence type="inferred from homology"/>
<reference evidence="19 20" key="1">
    <citation type="submission" date="2020-08" db="EMBL/GenBank/DDBJ databases">
        <title>Plant Genome Project.</title>
        <authorList>
            <person name="Zhang R.-G."/>
        </authorList>
    </citation>
    <scope>NUCLEOTIDE SEQUENCE [LARGE SCALE GENOMIC DNA]</scope>
    <source>
        <tissue evidence="19">Rhizome</tissue>
    </source>
</reference>
<dbReference type="EC" id="1.11.1.7" evidence="17"/>
<dbReference type="Gene3D" id="1.10.420.10">
    <property type="entry name" value="Peroxidase, domain 2"/>
    <property type="match status" value="1"/>
</dbReference>
<gene>
    <name evidence="19" type="ORF">ZIOFF_048983</name>
</gene>
<evidence type="ECO:0000256" key="8">
    <source>
        <dbReference type="ARBA" id="ARBA00023004"/>
    </source>
</evidence>
<feature type="disulfide bond" evidence="16">
    <location>
        <begin position="67"/>
        <end position="72"/>
    </location>
</feature>
<feature type="binding site" evidence="14">
    <location>
        <position position="207"/>
    </location>
    <ligand>
        <name>Ca(2+)</name>
        <dbReference type="ChEBI" id="CHEBI:29108"/>
        <label>2</label>
    </ligand>
</feature>
<dbReference type="InterPro" id="IPR010255">
    <property type="entry name" value="Haem_peroxidase_sf"/>
</dbReference>
<feature type="binding site" evidence="14">
    <location>
        <position position="75"/>
    </location>
    <ligand>
        <name>Ca(2+)</name>
        <dbReference type="ChEBI" id="CHEBI:29108"/>
        <label>1</label>
    </ligand>
</feature>
<sequence length="338" mass="37255">MLFWTLYFTLITAIILPATQAHRKLTPDYYDDMCPQALPTIRVMVETVVGIQPRMGASLVRLHFHDCFAKGCDGSVLLDDSPTMVGEKTAAPNNNSLRGFELVDEIKATLNVACFGNVVSCADILAIAARDSVVARTFDEHLRRLHLQLGGSSYEVLLGRRDSTCASKAEANSNIPSPFSNLTEMLSKFQAHNLSAEDLVLLSGAHTLGFAKCKTLRNRIYNETSTIDPDFARSLKAKCHRAAGGSDDEELSPLDETPAAFDAGYYQMLTQRKGMLHTDQELFKGDGSEIDRLVKRYAEDAGAFKEGFGEAMVRLGSIKPLTGREGEVRENCRVVNRR</sequence>
<dbReference type="Gene3D" id="1.10.520.10">
    <property type="match status" value="1"/>
</dbReference>
<evidence type="ECO:0000256" key="5">
    <source>
        <dbReference type="ARBA" id="ARBA00022723"/>
    </source>
</evidence>
<keyword evidence="9 16" id="KW-1015">Disulfide bond</keyword>
<evidence type="ECO:0000256" key="9">
    <source>
        <dbReference type="ARBA" id="ARBA00023157"/>
    </source>
</evidence>
<evidence type="ECO:0000256" key="4">
    <source>
        <dbReference type="ARBA" id="ARBA00022617"/>
    </source>
</evidence>
<feature type="binding site" evidence="14">
    <location>
        <position position="255"/>
    </location>
    <ligand>
        <name>Ca(2+)</name>
        <dbReference type="ChEBI" id="CHEBI:29108"/>
        <label>2</label>
    </ligand>
</feature>
<feature type="binding site" evidence="14">
    <location>
        <position position="66"/>
    </location>
    <ligand>
        <name>Ca(2+)</name>
        <dbReference type="ChEBI" id="CHEBI:29108"/>
        <label>1</label>
    </ligand>
</feature>
<evidence type="ECO:0000256" key="15">
    <source>
        <dbReference type="PIRSR" id="PIRSR600823-4"/>
    </source>
</evidence>
<keyword evidence="7 17" id="KW-0560">Oxidoreductase</keyword>
<keyword evidence="17" id="KW-0732">Signal</keyword>
<dbReference type="PROSITE" id="PS50873">
    <property type="entry name" value="PEROXIDASE_4"/>
    <property type="match status" value="1"/>
</dbReference>
<keyword evidence="20" id="KW-1185">Reference proteome</keyword>
<keyword evidence="10" id="KW-0873">Pyrrolidone carboxylic acid</keyword>
<dbReference type="PANTHER" id="PTHR31388">
    <property type="entry name" value="PEROXIDASE 72-RELATED"/>
    <property type="match status" value="1"/>
</dbReference>
<dbReference type="GO" id="GO:0005576">
    <property type="term" value="C:extracellular region"/>
    <property type="evidence" value="ECO:0007669"/>
    <property type="project" value="UniProtKB-SubCell"/>
</dbReference>
<dbReference type="PROSITE" id="PS00436">
    <property type="entry name" value="PEROXIDASE_2"/>
    <property type="match status" value="1"/>
</dbReference>
<dbReference type="SUPFAM" id="SSF48113">
    <property type="entry name" value="Heme-dependent peroxidases"/>
    <property type="match status" value="1"/>
</dbReference>
<dbReference type="GO" id="GO:0140825">
    <property type="term" value="F:lactoperoxidase activity"/>
    <property type="evidence" value="ECO:0007669"/>
    <property type="project" value="UniProtKB-EC"/>
</dbReference>
<evidence type="ECO:0000256" key="6">
    <source>
        <dbReference type="ARBA" id="ARBA00022837"/>
    </source>
</evidence>
<keyword evidence="17" id="KW-0964">Secreted</keyword>
<evidence type="ECO:0000313" key="20">
    <source>
        <dbReference type="Proteomes" id="UP000734854"/>
    </source>
</evidence>
<evidence type="ECO:0000256" key="17">
    <source>
        <dbReference type="RuleBase" id="RU362060"/>
    </source>
</evidence>
<dbReference type="InterPro" id="IPR019794">
    <property type="entry name" value="Peroxidases_AS"/>
</dbReference>
<dbReference type="PRINTS" id="PR00458">
    <property type="entry name" value="PEROXIDASE"/>
</dbReference>
<feature type="binding site" evidence="14">
    <location>
        <position position="87"/>
    </location>
    <ligand>
        <name>Ca(2+)</name>
        <dbReference type="ChEBI" id="CHEBI:29108"/>
        <label>1</label>
    </ligand>
</feature>
<comment type="caution">
    <text evidence="19">The sequence shown here is derived from an EMBL/GenBank/DDBJ whole genome shotgun (WGS) entry which is preliminary data.</text>
</comment>
<evidence type="ECO:0000256" key="11">
    <source>
        <dbReference type="ARBA" id="ARBA00023324"/>
    </source>
</evidence>
<dbReference type="EMBL" id="JACMSC010000013">
    <property type="protein sequence ID" value="KAG6493977.1"/>
    <property type="molecule type" value="Genomic_DNA"/>
</dbReference>
<evidence type="ECO:0000256" key="3">
    <source>
        <dbReference type="ARBA" id="ARBA00022559"/>
    </source>
</evidence>
<evidence type="ECO:0000256" key="12">
    <source>
        <dbReference type="PIRSR" id="PIRSR600823-1"/>
    </source>
</evidence>
<feature type="binding site" evidence="14">
    <location>
        <position position="262"/>
    </location>
    <ligand>
        <name>Ca(2+)</name>
        <dbReference type="ChEBI" id="CHEBI:29108"/>
        <label>2</label>
    </ligand>
</feature>
<dbReference type="GO" id="GO:0006979">
    <property type="term" value="P:response to oxidative stress"/>
    <property type="evidence" value="ECO:0007669"/>
    <property type="project" value="UniProtKB-UniRule"/>
</dbReference>
<dbReference type="PANTHER" id="PTHR31388:SF123">
    <property type="entry name" value="PEROXIDASE RIP1"/>
    <property type="match status" value="1"/>
</dbReference>
<evidence type="ECO:0000259" key="18">
    <source>
        <dbReference type="PROSITE" id="PS50873"/>
    </source>
</evidence>
<dbReference type="InterPro" id="IPR019793">
    <property type="entry name" value="Peroxidases_heam-ligand_BS"/>
</dbReference>
<feature type="binding site" evidence="14">
    <location>
        <position position="257"/>
    </location>
    <ligand>
        <name>Ca(2+)</name>
        <dbReference type="ChEBI" id="CHEBI:29108"/>
        <label>2</label>
    </ligand>
</feature>
<feature type="disulfide bond" evidence="16">
    <location>
        <begin position="213"/>
        <end position="239"/>
    </location>
</feature>
<dbReference type="InterPro" id="IPR000823">
    <property type="entry name" value="Peroxidase_pln"/>
</dbReference>
<evidence type="ECO:0000313" key="19">
    <source>
        <dbReference type="EMBL" id="KAG6493977.1"/>
    </source>
</evidence>
<organism evidence="19 20">
    <name type="scientific">Zingiber officinale</name>
    <name type="common">Ginger</name>
    <name type="synonym">Amomum zingiber</name>
    <dbReference type="NCBI Taxonomy" id="94328"/>
    <lineage>
        <taxon>Eukaryota</taxon>
        <taxon>Viridiplantae</taxon>
        <taxon>Streptophyta</taxon>
        <taxon>Embryophyta</taxon>
        <taxon>Tracheophyta</taxon>
        <taxon>Spermatophyta</taxon>
        <taxon>Magnoliopsida</taxon>
        <taxon>Liliopsida</taxon>
        <taxon>Zingiberales</taxon>
        <taxon>Zingiberaceae</taxon>
        <taxon>Zingiber</taxon>
    </lineage>
</organism>
<feature type="domain" description="Plant heme peroxidase family profile" evidence="18">
    <location>
        <begin position="24"/>
        <end position="336"/>
    </location>
</feature>
<feature type="active site" description="Proton acceptor" evidence="12">
    <location>
        <position position="65"/>
    </location>
</feature>
<comment type="catalytic activity">
    <reaction evidence="1 17">
        <text>2 a phenolic donor + H2O2 = 2 a phenolic radical donor + 2 H2O</text>
        <dbReference type="Rhea" id="RHEA:56136"/>
        <dbReference type="ChEBI" id="CHEBI:15377"/>
        <dbReference type="ChEBI" id="CHEBI:16240"/>
        <dbReference type="ChEBI" id="CHEBI:139520"/>
        <dbReference type="ChEBI" id="CHEBI:139521"/>
        <dbReference type="EC" id="1.11.1.7"/>
    </reaction>
</comment>
<comment type="similarity">
    <text evidence="17">Belongs to the peroxidase family. Classical plant (class III) peroxidase subfamily.</text>
</comment>
<feature type="disulfide bond" evidence="16">
    <location>
        <begin position="121"/>
        <end position="332"/>
    </location>
</feature>
<feature type="chain" id="PRO_5035340762" description="Peroxidase" evidence="17">
    <location>
        <begin position="22"/>
        <end position="338"/>
    </location>
</feature>
<keyword evidence="3 17" id="KW-0575">Peroxidase</keyword>
<evidence type="ECO:0000256" key="7">
    <source>
        <dbReference type="ARBA" id="ARBA00023002"/>
    </source>
</evidence>
<dbReference type="FunFam" id="1.10.420.10:FF:000001">
    <property type="entry name" value="Peroxidase"/>
    <property type="match status" value="1"/>
</dbReference>
<dbReference type="Proteomes" id="UP000734854">
    <property type="component" value="Unassembled WGS sequence"/>
</dbReference>
<feature type="binding site" description="axial binding residue" evidence="14">
    <location>
        <position position="206"/>
    </location>
    <ligand>
        <name>heme b</name>
        <dbReference type="ChEBI" id="CHEBI:60344"/>
    </ligand>
    <ligandPart>
        <name>Fe</name>
        <dbReference type="ChEBI" id="CHEBI:18248"/>
    </ligandPart>
</feature>
<comment type="cofactor">
    <cofactor evidence="14 17">
        <name>Ca(2+)</name>
        <dbReference type="ChEBI" id="CHEBI:29108"/>
    </cofactor>
    <text evidence="14 17">Binds 2 calcium ions per subunit.</text>
</comment>
<keyword evidence="11 17" id="KW-0376">Hydrogen peroxide</keyword>
<keyword evidence="6 14" id="KW-0106">Calcium</keyword>
<dbReference type="PROSITE" id="PS00435">
    <property type="entry name" value="PEROXIDASE_1"/>
    <property type="match status" value="1"/>
</dbReference>
<evidence type="ECO:0000256" key="14">
    <source>
        <dbReference type="PIRSR" id="PIRSR600823-3"/>
    </source>
</evidence>
<feature type="site" description="Transition state stabilizer" evidence="15">
    <location>
        <position position="61"/>
    </location>
</feature>
<feature type="binding site" evidence="14">
    <location>
        <position position="73"/>
    </location>
    <ligand>
        <name>Ca(2+)</name>
        <dbReference type="ChEBI" id="CHEBI:29108"/>
        <label>1</label>
    </ligand>
</feature>
<accession>A0A8J5G0T4</accession>
<dbReference type="Pfam" id="PF00141">
    <property type="entry name" value="peroxidase"/>
    <property type="match status" value="1"/>
</dbReference>
<evidence type="ECO:0000256" key="13">
    <source>
        <dbReference type="PIRSR" id="PIRSR600823-2"/>
    </source>
</evidence>
<keyword evidence="5 14" id="KW-0479">Metal-binding</keyword>
<dbReference type="GO" id="GO:0046872">
    <property type="term" value="F:metal ion binding"/>
    <property type="evidence" value="ECO:0007669"/>
    <property type="project" value="UniProtKB-UniRule"/>
</dbReference>
<comment type="function">
    <text evidence="17">Removal of H(2)O(2), oxidation of toxic reductants, biosynthesis and degradation of lignin, suberization, auxin catabolism, response to environmental stresses such as wounding, pathogen attack and oxidative stress.</text>
</comment>
<evidence type="ECO:0000256" key="10">
    <source>
        <dbReference type="ARBA" id="ARBA00023283"/>
    </source>
</evidence>
<comment type="similarity">
    <text evidence="2">Belongs to the peroxidase family. Ascorbate peroxidase subfamily.</text>
</comment>
<evidence type="ECO:0000256" key="1">
    <source>
        <dbReference type="ARBA" id="ARBA00000189"/>
    </source>
</evidence>
<feature type="disulfide bond" evidence="16">
    <location>
        <begin position="34"/>
        <end position="114"/>
    </location>
</feature>
<dbReference type="GO" id="GO:0020037">
    <property type="term" value="F:heme binding"/>
    <property type="evidence" value="ECO:0007669"/>
    <property type="project" value="UniProtKB-UniRule"/>
</dbReference>
<comment type="subcellular location">
    <subcellularLocation>
        <location evidence="17">Secreted</location>
    </subcellularLocation>
</comment>
<dbReference type="AlphaFoldDB" id="A0A8J5G0T4"/>
<name>A0A8J5G0T4_ZINOF</name>
<feature type="binding site" evidence="14">
    <location>
        <position position="71"/>
    </location>
    <ligand>
        <name>Ca(2+)</name>
        <dbReference type="ChEBI" id="CHEBI:29108"/>
        <label>1</label>
    </ligand>
</feature>
<dbReference type="CDD" id="cd00693">
    <property type="entry name" value="secretory_peroxidase"/>
    <property type="match status" value="1"/>
</dbReference>
<keyword evidence="8 14" id="KW-0408">Iron</keyword>
<dbReference type="PRINTS" id="PR00461">
    <property type="entry name" value="PLPEROXIDASE"/>
</dbReference>
<dbReference type="InterPro" id="IPR002016">
    <property type="entry name" value="Haem_peroxidase"/>
</dbReference>
<feature type="signal peptide" evidence="17">
    <location>
        <begin position="1"/>
        <end position="21"/>
    </location>
</feature>